<comment type="caution">
    <text evidence="1">The sequence shown here is derived from an EMBL/GenBank/DDBJ whole genome shotgun (WGS) entry which is preliminary data.</text>
</comment>
<gene>
    <name evidence="1" type="ORF">GCM10023156_50820</name>
</gene>
<dbReference type="EMBL" id="BAABGA010000068">
    <property type="protein sequence ID" value="GAA4464381.1"/>
    <property type="molecule type" value="Genomic_DNA"/>
</dbReference>
<dbReference type="Proteomes" id="UP001500840">
    <property type="component" value="Unassembled WGS sequence"/>
</dbReference>
<reference evidence="2" key="1">
    <citation type="journal article" date="2019" name="Int. J. Syst. Evol. Microbiol.">
        <title>The Global Catalogue of Microorganisms (GCM) 10K type strain sequencing project: providing services to taxonomists for standard genome sequencing and annotation.</title>
        <authorList>
            <consortium name="The Broad Institute Genomics Platform"/>
            <consortium name="The Broad Institute Genome Sequencing Center for Infectious Disease"/>
            <person name="Wu L."/>
            <person name="Ma J."/>
        </authorList>
    </citation>
    <scope>NUCLEOTIDE SEQUENCE [LARGE SCALE GENOMIC DNA]</scope>
    <source>
        <strain evidence="2">JCM 17759</strain>
    </source>
</reference>
<keyword evidence="2" id="KW-1185">Reference proteome</keyword>
<evidence type="ECO:0000313" key="2">
    <source>
        <dbReference type="Proteomes" id="UP001500840"/>
    </source>
</evidence>
<protein>
    <submittedName>
        <fullName evidence="1">Uncharacterized protein</fullName>
    </submittedName>
</protein>
<sequence>MNFASIKKIDLEIWSDFGKRSGGQRHCGKLETVRVITKGVPDAIYFGTARGAGPVGCGVKIRSIETGRLEPLRYKDHPFNAKAGRGLSRMAGGIAFAFEKARYFVLIH</sequence>
<dbReference type="RefSeq" id="WP_345326651.1">
    <property type="nucleotide sequence ID" value="NZ_BAABGA010000068.1"/>
</dbReference>
<evidence type="ECO:0000313" key="1">
    <source>
        <dbReference type="EMBL" id="GAA4464381.1"/>
    </source>
</evidence>
<accession>A0ABP8NFD9</accession>
<proteinExistence type="predicted"/>
<organism evidence="1 2">
    <name type="scientific">Novipirellula rosea</name>
    <dbReference type="NCBI Taxonomy" id="1031540"/>
    <lineage>
        <taxon>Bacteria</taxon>
        <taxon>Pseudomonadati</taxon>
        <taxon>Planctomycetota</taxon>
        <taxon>Planctomycetia</taxon>
        <taxon>Pirellulales</taxon>
        <taxon>Pirellulaceae</taxon>
        <taxon>Novipirellula</taxon>
    </lineage>
</organism>
<name>A0ABP8NFD9_9BACT</name>